<dbReference type="EMBL" id="SBLB01000005">
    <property type="protein sequence ID" value="RYC68618.1"/>
    <property type="molecule type" value="Genomic_DNA"/>
</dbReference>
<keyword evidence="2" id="KW-1185">Reference proteome</keyword>
<accession>A0A4V1RW08</accession>
<dbReference type="AlphaFoldDB" id="A0A4V1RW08"/>
<reference evidence="1 2" key="1">
    <citation type="submission" date="2019-01" db="EMBL/GenBank/DDBJ databases">
        <title>Spirosoma flava sp. nov., a propanil-degrading bacterium isolated from herbicide-contaminated soil.</title>
        <authorList>
            <person name="Zhang L."/>
            <person name="Jiang J.-D."/>
        </authorList>
    </citation>
    <scope>NUCLEOTIDE SEQUENCE [LARGE SCALE GENOMIC DNA]</scope>
    <source>
        <strain evidence="1 2">TY50</strain>
    </source>
</reference>
<protein>
    <submittedName>
        <fullName evidence="1">Uncharacterized protein</fullName>
    </submittedName>
</protein>
<evidence type="ECO:0000313" key="2">
    <source>
        <dbReference type="Proteomes" id="UP000290407"/>
    </source>
</evidence>
<dbReference type="Proteomes" id="UP000290407">
    <property type="component" value="Unassembled WGS sequence"/>
</dbReference>
<proteinExistence type="predicted"/>
<dbReference type="RefSeq" id="WP_129603429.1">
    <property type="nucleotide sequence ID" value="NZ_SBLB01000005.1"/>
</dbReference>
<comment type="caution">
    <text evidence="1">The sequence shown here is derived from an EMBL/GenBank/DDBJ whole genome shotgun (WGS) entry which is preliminary data.</text>
</comment>
<name>A0A4V1RW08_9BACT</name>
<sequence>MLLHTLAVVNDPASGNGWYGVTQGRGVSHARVYWSAQQRKNGGWSYRILVRIDEKRTKSIAG</sequence>
<organism evidence="1 2">
    <name type="scientific">Spirosoma sordidisoli</name>
    <dbReference type="NCBI Taxonomy" id="2502893"/>
    <lineage>
        <taxon>Bacteria</taxon>
        <taxon>Pseudomonadati</taxon>
        <taxon>Bacteroidota</taxon>
        <taxon>Cytophagia</taxon>
        <taxon>Cytophagales</taxon>
        <taxon>Cytophagaceae</taxon>
        <taxon>Spirosoma</taxon>
    </lineage>
</organism>
<gene>
    <name evidence="1" type="ORF">EQG79_19935</name>
</gene>
<evidence type="ECO:0000313" key="1">
    <source>
        <dbReference type="EMBL" id="RYC68618.1"/>
    </source>
</evidence>